<proteinExistence type="predicted"/>
<dbReference type="EMBL" id="SMOL01000157">
    <property type="protein sequence ID" value="KAB2626758.1"/>
    <property type="molecule type" value="Genomic_DNA"/>
</dbReference>
<evidence type="ECO:0000313" key="1">
    <source>
        <dbReference type="EMBL" id="KAB2626758.1"/>
    </source>
</evidence>
<gene>
    <name evidence="1" type="ORF">D8674_020376</name>
</gene>
<dbReference type="AlphaFoldDB" id="A0A5N5HGJ3"/>
<reference evidence="1 2" key="3">
    <citation type="submission" date="2019-11" db="EMBL/GenBank/DDBJ databases">
        <title>A de novo genome assembly of a pear dwarfing rootstock.</title>
        <authorList>
            <person name="Wang F."/>
            <person name="Wang J."/>
            <person name="Li S."/>
            <person name="Zhang Y."/>
            <person name="Fang M."/>
            <person name="Ma L."/>
            <person name="Zhao Y."/>
            <person name="Jiang S."/>
        </authorList>
    </citation>
    <scope>NUCLEOTIDE SEQUENCE [LARGE SCALE GENOMIC DNA]</scope>
    <source>
        <strain evidence="1">S2</strain>
        <tissue evidence="1">Leaf</tissue>
    </source>
</reference>
<reference evidence="1 2" key="1">
    <citation type="submission" date="2019-09" db="EMBL/GenBank/DDBJ databases">
        <authorList>
            <person name="Ou C."/>
        </authorList>
    </citation>
    <scope>NUCLEOTIDE SEQUENCE [LARGE SCALE GENOMIC DNA]</scope>
    <source>
        <strain evidence="1">S2</strain>
        <tissue evidence="1">Leaf</tissue>
    </source>
</reference>
<accession>A0A5N5HGJ3</accession>
<comment type="caution">
    <text evidence="1">The sequence shown here is derived from an EMBL/GenBank/DDBJ whole genome shotgun (WGS) entry which is preliminary data.</text>
</comment>
<evidence type="ECO:0000313" key="2">
    <source>
        <dbReference type="Proteomes" id="UP000327157"/>
    </source>
</evidence>
<keyword evidence="2" id="KW-1185">Reference proteome</keyword>
<organism evidence="1 2">
    <name type="scientific">Pyrus ussuriensis x Pyrus communis</name>
    <dbReference type="NCBI Taxonomy" id="2448454"/>
    <lineage>
        <taxon>Eukaryota</taxon>
        <taxon>Viridiplantae</taxon>
        <taxon>Streptophyta</taxon>
        <taxon>Embryophyta</taxon>
        <taxon>Tracheophyta</taxon>
        <taxon>Spermatophyta</taxon>
        <taxon>Magnoliopsida</taxon>
        <taxon>eudicotyledons</taxon>
        <taxon>Gunneridae</taxon>
        <taxon>Pentapetalae</taxon>
        <taxon>rosids</taxon>
        <taxon>fabids</taxon>
        <taxon>Rosales</taxon>
        <taxon>Rosaceae</taxon>
        <taxon>Amygdaloideae</taxon>
        <taxon>Maleae</taxon>
        <taxon>Pyrus</taxon>
    </lineage>
</organism>
<protein>
    <submittedName>
        <fullName evidence="1">Uncharacterized protein</fullName>
    </submittedName>
</protein>
<reference evidence="2" key="2">
    <citation type="submission" date="2019-10" db="EMBL/GenBank/DDBJ databases">
        <title>A de novo genome assembly of a pear dwarfing rootstock.</title>
        <authorList>
            <person name="Wang F."/>
            <person name="Wang J."/>
            <person name="Li S."/>
            <person name="Zhang Y."/>
            <person name="Fang M."/>
            <person name="Ma L."/>
            <person name="Zhao Y."/>
            <person name="Jiang S."/>
        </authorList>
    </citation>
    <scope>NUCLEOTIDE SEQUENCE [LARGE SCALE GENOMIC DNA]</scope>
</reference>
<sequence length="165" mass="18432">MGTTGVLPVTPLRPIVSTILASSTSSVMHPVLSAQRTHRQPLKFCGGSAVWGVKVLEIDMFKEVYVRSKDEQTEQLHSTTVEKGQTVLEKVISQLPVETPIEGMNVHWGLWKGRIRDPSASSFRQRTEEVETLTSKVAYLKERIAAQQSQIVAQNNLMNQIHRAL</sequence>
<name>A0A5N5HGJ3_9ROSA</name>
<dbReference type="Proteomes" id="UP000327157">
    <property type="component" value="Chromosome 2"/>
</dbReference>